<protein>
    <recommendedName>
        <fullName evidence="8">Phage tail lysozyme domain-containing protein</fullName>
    </recommendedName>
</protein>
<feature type="compositionally biased region" description="Low complexity" evidence="2">
    <location>
        <begin position="273"/>
        <end position="311"/>
    </location>
</feature>
<evidence type="ECO:0000256" key="1">
    <source>
        <dbReference type="ARBA" id="ARBA00022729"/>
    </source>
</evidence>
<comment type="caution">
    <text evidence="6">The sequence shown here is derived from an EMBL/GenBank/DDBJ whole genome shotgun (WGS) entry which is preliminary data.</text>
</comment>
<dbReference type="Pfam" id="PF18013">
    <property type="entry name" value="Phage_lysozyme2"/>
    <property type="match status" value="1"/>
</dbReference>
<organism evidence="6 7">
    <name type="scientific">Candidatus Egerieimonas intestinavium</name>
    <dbReference type="NCBI Taxonomy" id="2840777"/>
    <lineage>
        <taxon>Bacteria</taxon>
        <taxon>Bacillati</taxon>
        <taxon>Bacillota</taxon>
        <taxon>Clostridia</taxon>
        <taxon>Lachnospirales</taxon>
        <taxon>Lachnospiraceae</taxon>
        <taxon>Lachnospiraceae incertae sedis</taxon>
        <taxon>Candidatus Egerieimonas</taxon>
    </lineage>
</organism>
<dbReference type="Gene3D" id="1.10.530.10">
    <property type="match status" value="1"/>
</dbReference>
<gene>
    <name evidence="6" type="ORF">IAB98_02790</name>
</gene>
<evidence type="ECO:0000259" key="5">
    <source>
        <dbReference type="Pfam" id="PF24568"/>
    </source>
</evidence>
<dbReference type="EMBL" id="DVHU01000023">
    <property type="protein sequence ID" value="HIR92335.1"/>
    <property type="molecule type" value="Genomic_DNA"/>
</dbReference>
<feature type="region of interest" description="Disordered" evidence="2">
    <location>
        <begin position="265"/>
        <end position="311"/>
    </location>
</feature>
<reference evidence="6" key="1">
    <citation type="submission" date="2020-10" db="EMBL/GenBank/DDBJ databases">
        <authorList>
            <person name="Gilroy R."/>
        </authorList>
    </citation>
    <scope>NUCLEOTIDE SEQUENCE</scope>
    <source>
        <strain evidence="6">ChiSxjej1B13-7041</strain>
    </source>
</reference>
<feature type="compositionally biased region" description="Polar residues" evidence="2">
    <location>
        <begin position="35"/>
        <end position="56"/>
    </location>
</feature>
<evidence type="ECO:0008006" key="8">
    <source>
        <dbReference type="Google" id="ProtNLM"/>
    </source>
</evidence>
<accession>A0A9D1JF49</accession>
<evidence type="ECO:0000256" key="3">
    <source>
        <dbReference type="SAM" id="SignalP"/>
    </source>
</evidence>
<feature type="chain" id="PRO_5038570943" description="Phage tail lysozyme domain-containing protein" evidence="3">
    <location>
        <begin position="26"/>
        <end position="447"/>
    </location>
</feature>
<feature type="signal peptide" evidence="3">
    <location>
        <begin position="1"/>
        <end position="25"/>
    </location>
</feature>
<feature type="domain" description="Phage tail lysozyme" evidence="4">
    <location>
        <begin position="316"/>
        <end position="445"/>
    </location>
</feature>
<dbReference type="Pfam" id="PF24568">
    <property type="entry name" value="CC_PcsB"/>
    <property type="match status" value="1"/>
</dbReference>
<evidence type="ECO:0000256" key="2">
    <source>
        <dbReference type="SAM" id="MobiDB-lite"/>
    </source>
</evidence>
<proteinExistence type="predicted"/>
<evidence type="ECO:0000259" key="4">
    <source>
        <dbReference type="Pfam" id="PF18013"/>
    </source>
</evidence>
<dbReference type="PANTHER" id="PTHR23159">
    <property type="entry name" value="CENTROSOMAL PROTEIN 2"/>
    <property type="match status" value="1"/>
</dbReference>
<dbReference type="PANTHER" id="PTHR23159:SF31">
    <property type="entry name" value="CENTROSOME-ASSOCIATED PROTEIN CEP250 ISOFORM X1"/>
    <property type="match status" value="1"/>
</dbReference>
<dbReference type="InterPro" id="IPR041219">
    <property type="entry name" value="Phage_lysozyme2"/>
</dbReference>
<name>A0A9D1JF49_9FIRM</name>
<dbReference type="Proteomes" id="UP000886841">
    <property type="component" value="Unassembled WGS sequence"/>
</dbReference>
<evidence type="ECO:0000313" key="6">
    <source>
        <dbReference type="EMBL" id="HIR92335.1"/>
    </source>
</evidence>
<reference evidence="6" key="2">
    <citation type="journal article" date="2021" name="PeerJ">
        <title>Extensive microbial diversity within the chicken gut microbiome revealed by metagenomics and culture.</title>
        <authorList>
            <person name="Gilroy R."/>
            <person name="Ravi A."/>
            <person name="Getino M."/>
            <person name="Pursley I."/>
            <person name="Horton D.L."/>
            <person name="Alikhan N.F."/>
            <person name="Baker D."/>
            <person name="Gharbi K."/>
            <person name="Hall N."/>
            <person name="Watson M."/>
            <person name="Adriaenssens E.M."/>
            <person name="Foster-Nyarko E."/>
            <person name="Jarju S."/>
            <person name="Secka A."/>
            <person name="Antonio M."/>
            <person name="Oren A."/>
            <person name="Chaudhuri R.R."/>
            <person name="La Ragione R."/>
            <person name="Hildebrand F."/>
            <person name="Pallen M.J."/>
        </authorList>
    </citation>
    <scope>NUCLEOTIDE SEQUENCE</scope>
    <source>
        <strain evidence="6">ChiSxjej1B13-7041</strain>
    </source>
</reference>
<dbReference type="AlphaFoldDB" id="A0A9D1JF49"/>
<feature type="region of interest" description="Disordered" evidence="2">
    <location>
        <begin position="28"/>
        <end position="60"/>
    </location>
</feature>
<evidence type="ECO:0000313" key="7">
    <source>
        <dbReference type="Proteomes" id="UP000886841"/>
    </source>
</evidence>
<dbReference type="InterPro" id="IPR057309">
    <property type="entry name" value="PcsB_CC"/>
</dbReference>
<dbReference type="Gene3D" id="6.10.250.3150">
    <property type="match status" value="1"/>
</dbReference>
<keyword evidence="1 3" id="KW-0732">Signal</keyword>
<feature type="domain" description="Peptidoglycan hydrolase PcsB coiled-coil" evidence="5">
    <location>
        <begin position="103"/>
        <end position="175"/>
    </location>
</feature>
<sequence length="447" mass="50134">MKKKRVLSLGLAAALFAASAVPGMAETTREKLEKAQSQQAETKSQLENTKNQISELENQKGEAEEYLGELNEELGVLQKELETLQGQAEEKQKELEVVQVELEEAKDQEEEQYEAMKMRIRYIYENANNNYLAILLEAKNFSEFLNRADNIAQLSQFDRELLAEYNEAKELVVEKETKVKEEKAAIEDLKEQRVAKEEEVQQLIDTTYDKIGEYAASIEDSQSSAASLLEQIDSQQYQINALMRQALEEEDAAYRAEQAKIAAEEAKKKAEEAQQQASQNQSSGSGSDKTQSSSGSSGSSSSSSSSSQGSYVQGSDNASIIWNFMISNGFTEYQAAGILGNWWVESRLNPAAVQPNGIGHGLGQWSFVRWTNLSNYAAKRGQPWSSISLQLEFFIYEWYQYYSGTFTGNESSASAAARSFYRKWEGCSIDSSKREAKAEEYYQRFAG</sequence>